<evidence type="ECO:0000256" key="1">
    <source>
        <dbReference type="SAM" id="SignalP"/>
    </source>
</evidence>
<reference evidence="2 3" key="1">
    <citation type="submission" date="2024-09" db="EMBL/GenBank/DDBJ databases">
        <authorList>
            <person name="Sun Q."/>
            <person name="Mori K."/>
        </authorList>
    </citation>
    <scope>NUCLEOTIDE SEQUENCE [LARGE SCALE GENOMIC DNA]</scope>
    <source>
        <strain evidence="2 3">CCM 7706</strain>
    </source>
</reference>
<feature type="signal peptide" evidence="1">
    <location>
        <begin position="1"/>
        <end position="32"/>
    </location>
</feature>
<dbReference type="PIRSF" id="PIRSF014995">
    <property type="entry name" value="UCP014995"/>
    <property type="match status" value="1"/>
</dbReference>
<gene>
    <name evidence="2" type="ORF">ACFFJC_07010</name>
</gene>
<proteinExistence type="predicted"/>
<keyword evidence="1" id="KW-0732">Signal</keyword>
<evidence type="ECO:0000313" key="2">
    <source>
        <dbReference type="EMBL" id="MFC0204020.1"/>
    </source>
</evidence>
<sequence length="170" mass="17723">MTRSKILPALPMLAAGTATTLGATLGAAPALAASVTITIPQVKVAEYHRPYVAGWIEPAAGGNARTLFVWYDVKKRGNEPGTKWLADLRSWWRKGGRSLKLPADGVSGATRAPGTYTVGIPANLPAGQYVLKVEAARETGGRELVSVPFSVPAKGGSASGKTELGTITIR</sequence>
<dbReference type="EMBL" id="JBHLWK010000010">
    <property type="protein sequence ID" value="MFC0204020.1"/>
    <property type="molecule type" value="Genomic_DNA"/>
</dbReference>
<name>A0ABV6CVV9_9SPHN</name>
<organism evidence="2 3">
    <name type="scientific">Novosphingobium soli</name>
    <dbReference type="NCBI Taxonomy" id="574956"/>
    <lineage>
        <taxon>Bacteria</taxon>
        <taxon>Pseudomonadati</taxon>
        <taxon>Pseudomonadota</taxon>
        <taxon>Alphaproteobacteria</taxon>
        <taxon>Sphingomonadales</taxon>
        <taxon>Sphingomonadaceae</taxon>
        <taxon>Novosphingobium</taxon>
    </lineage>
</organism>
<comment type="caution">
    <text evidence="2">The sequence shown here is derived from an EMBL/GenBank/DDBJ whole genome shotgun (WGS) entry which is preliminary data.</text>
</comment>
<keyword evidence="3" id="KW-1185">Reference proteome</keyword>
<accession>A0ABV6CVV9</accession>
<feature type="chain" id="PRO_5045376281" evidence="1">
    <location>
        <begin position="33"/>
        <end position="170"/>
    </location>
</feature>
<protein>
    <submittedName>
        <fullName evidence="2">DUF2271 domain-containing protein</fullName>
    </submittedName>
</protein>
<dbReference type="Pfam" id="PF10029">
    <property type="entry name" value="DUF2271"/>
    <property type="match status" value="1"/>
</dbReference>
<evidence type="ECO:0000313" key="3">
    <source>
        <dbReference type="Proteomes" id="UP001589798"/>
    </source>
</evidence>
<dbReference type="RefSeq" id="WP_379486788.1">
    <property type="nucleotide sequence ID" value="NZ_JBHLWK010000010.1"/>
</dbReference>
<dbReference type="Proteomes" id="UP001589798">
    <property type="component" value="Unassembled WGS sequence"/>
</dbReference>
<dbReference type="InterPro" id="IPR014469">
    <property type="entry name" value="DUF2271"/>
</dbReference>